<reference evidence="1 2" key="1">
    <citation type="submission" date="2023-02" db="EMBL/GenBank/DDBJ databases">
        <title>LHISI_Scaffold_Assembly.</title>
        <authorList>
            <person name="Stuart O.P."/>
            <person name="Cleave R."/>
            <person name="Magrath M.J.L."/>
            <person name="Mikheyev A.S."/>
        </authorList>
    </citation>
    <scope>NUCLEOTIDE SEQUENCE [LARGE SCALE GENOMIC DNA]</scope>
    <source>
        <strain evidence="1">Daus_M_001</strain>
        <tissue evidence="1">Leg muscle</tissue>
    </source>
</reference>
<sequence>MVQKHNLWETLGVATSLRRSWMVDLLETCPRYWSTFFEHQHGKWTVLQDNLAVVVLVMNHQTKITKVYSGQVEFVRVAKVMLTNSELKHLTTKLYPLPLK</sequence>
<proteinExistence type="predicted"/>
<gene>
    <name evidence="1" type="ORF">PR048_019666</name>
</gene>
<dbReference type="Proteomes" id="UP001159363">
    <property type="component" value="Chromosome 6"/>
</dbReference>
<protein>
    <submittedName>
        <fullName evidence="1">Uncharacterized protein</fullName>
    </submittedName>
</protein>
<evidence type="ECO:0000313" key="1">
    <source>
        <dbReference type="EMBL" id="KAJ8879060.1"/>
    </source>
</evidence>
<feature type="non-terminal residue" evidence="1">
    <location>
        <position position="100"/>
    </location>
</feature>
<accession>A0ABQ9H432</accession>
<organism evidence="1 2">
    <name type="scientific">Dryococelus australis</name>
    <dbReference type="NCBI Taxonomy" id="614101"/>
    <lineage>
        <taxon>Eukaryota</taxon>
        <taxon>Metazoa</taxon>
        <taxon>Ecdysozoa</taxon>
        <taxon>Arthropoda</taxon>
        <taxon>Hexapoda</taxon>
        <taxon>Insecta</taxon>
        <taxon>Pterygota</taxon>
        <taxon>Neoptera</taxon>
        <taxon>Polyneoptera</taxon>
        <taxon>Phasmatodea</taxon>
        <taxon>Verophasmatodea</taxon>
        <taxon>Anareolatae</taxon>
        <taxon>Phasmatidae</taxon>
        <taxon>Eurycanthinae</taxon>
        <taxon>Dryococelus</taxon>
    </lineage>
</organism>
<name>A0ABQ9H432_9NEOP</name>
<dbReference type="EMBL" id="JARBHB010000007">
    <property type="protein sequence ID" value="KAJ8879060.1"/>
    <property type="molecule type" value="Genomic_DNA"/>
</dbReference>
<comment type="caution">
    <text evidence="1">The sequence shown here is derived from an EMBL/GenBank/DDBJ whole genome shotgun (WGS) entry which is preliminary data.</text>
</comment>
<evidence type="ECO:0000313" key="2">
    <source>
        <dbReference type="Proteomes" id="UP001159363"/>
    </source>
</evidence>
<keyword evidence="2" id="KW-1185">Reference proteome</keyword>